<dbReference type="PANTHER" id="PTHR33317:SF4">
    <property type="entry name" value="POLYNUCLEOTIDYL TRANSFERASE, RIBONUCLEASE H-LIKE SUPERFAMILY PROTEIN"/>
    <property type="match status" value="1"/>
</dbReference>
<dbReference type="GO" id="GO:0005829">
    <property type="term" value="C:cytosol"/>
    <property type="evidence" value="ECO:0007669"/>
    <property type="project" value="TreeGrafter"/>
</dbReference>
<name>A0AA37V315_9BACT</name>
<dbReference type="Proteomes" id="UP001161325">
    <property type="component" value="Unassembled WGS sequence"/>
</dbReference>
<comment type="similarity">
    <text evidence="5">Belongs to the YqgF HJR family.</text>
</comment>
<dbReference type="HAMAP" id="MF_00651">
    <property type="entry name" value="Nuclease_YqgF"/>
    <property type="match status" value="1"/>
</dbReference>
<dbReference type="SUPFAM" id="SSF53098">
    <property type="entry name" value="Ribonuclease H-like"/>
    <property type="match status" value="1"/>
</dbReference>
<evidence type="ECO:0000313" key="7">
    <source>
        <dbReference type="EMBL" id="GLC25962.1"/>
    </source>
</evidence>
<gene>
    <name evidence="7" type="ORF">rosag_24750</name>
</gene>
<accession>A0AA37V315</accession>
<dbReference type="SMART" id="SM00732">
    <property type="entry name" value="YqgFc"/>
    <property type="match status" value="1"/>
</dbReference>
<evidence type="ECO:0000259" key="6">
    <source>
        <dbReference type="SMART" id="SM00732"/>
    </source>
</evidence>
<sequence length="150" mass="15786">MSGSTQTPPGRARLLAVDWGDRRIGLALSDELGMIASPAGVVERRAGKRPPIAELVRRAEALGARGFVVGLPLDAAGEDTPRALEARHVAEELGKRTGLPVRLVDERFTTAAALRAIHEMGGSTRGRKGDVDALAATVLLQHALTLPDDA</sequence>
<dbReference type="GO" id="GO:0016788">
    <property type="term" value="F:hydrolase activity, acting on ester bonds"/>
    <property type="evidence" value="ECO:0007669"/>
    <property type="project" value="UniProtKB-UniRule"/>
</dbReference>
<organism evidence="7 8">
    <name type="scientific">Roseisolibacter agri</name>
    <dbReference type="NCBI Taxonomy" id="2014610"/>
    <lineage>
        <taxon>Bacteria</taxon>
        <taxon>Pseudomonadati</taxon>
        <taxon>Gemmatimonadota</taxon>
        <taxon>Gemmatimonadia</taxon>
        <taxon>Gemmatimonadales</taxon>
        <taxon>Gemmatimonadaceae</taxon>
        <taxon>Roseisolibacter</taxon>
    </lineage>
</organism>
<dbReference type="CDD" id="cd16964">
    <property type="entry name" value="YqgF"/>
    <property type="match status" value="1"/>
</dbReference>
<dbReference type="NCBIfam" id="TIGR00250">
    <property type="entry name" value="RNAse_H_YqgF"/>
    <property type="match status" value="1"/>
</dbReference>
<evidence type="ECO:0000256" key="4">
    <source>
        <dbReference type="ARBA" id="ARBA00022801"/>
    </source>
</evidence>
<evidence type="ECO:0000256" key="2">
    <source>
        <dbReference type="ARBA" id="ARBA00022517"/>
    </source>
</evidence>
<dbReference type="Pfam" id="PF03652">
    <property type="entry name" value="RuvX"/>
    <property type="match status" value="1"/>
</dbReference>
<dbReference type="InterPro" id="IPR037027">
    <property type="entry name" value="YqgF/RNaseH-like_dom_sf"/>
</dbReference>
<evidence type="ECO:0000256" key="3">
    <source>
        <dbReference type="ARBA" id="ARBA00022722"/>
    </source>
</evidence>
<dbReference type="GO" id="GO:0004518">
    <property type="term" value="F:nuclease activity"/>
    <property type="evidence" value="ECO:0007669"/>
    <property type="project" value="UniProtKB-KW"/>
</dbReference>
<evidence type="ECO:0000256" key="5">
    <source>
        <dbReference type="HAMAP-Rule" id="MF_00651"/>
    </source>
</evidence>
<dbReference type="EMBL" id="BRXS01000004">
    <property type="protein sequence ID" value="GLC25962.1"/>
    <property type="molecule type" value="Genomic_DNA"/>
</dbReference>
<evidence type="ECO:0000313" key="8">
    <source>
        <dbReference type="Proteomes" id="UP001161325"/>
    </source>
</evidence>
<dbReference type="InterPro" id="IPR006641">
    <property type="entry name" value="YqgF/RNaseH-like_dom"/>
</dbReference>
<reference evidence="7" key="1">
    <citation type="submission" date="2022-08" db="EMBL/GenBank/DDBJ databases">
        <title>Draft genome sequencing of Roseisolibacter agri AW1220.</title>
        <authorList>
            <person name="Tobiishi Y."/>
            <person name="Tonouchi A."/>
        </authorList>
    </citation>
    <scope>NUCLEOTIDE SEQUENCE</scope>
    <source>
        <strain evidence="7">AW1220</strain>
    </source>
</reference>
<keyword evidence="1 5" id="KW-0963">Cytoplasm</keyword>
<keyword evidence="2 5" id="KW-0690">Ribosome biogenesis</keyword>
<dbReference type="EC" id="3.1.-.-" evidence="5"/>
<dbReference type="InterPro" id="IPR005227">
    <property type="entry name" value="YqgF"/>
</dbReference>
<dbReference type="RefSeq" id="WP_284350431.1">
    <property type="nucleotide sequence ID" value="NZ_BRXS01000004.1"/>
</dbReference>
<dbReference type="AlphaFoldDB" id="A0AA37V315"/>
<protein>
    <recommendedName>
        <fullName evidence="5">Putative pre-16S rRNA nuclease</fullName>
        <ecNumber evidence="5">3.1.-.-</ecNumber>
    </recommendedName>
</protein>
<dbReference type="PANTHER" id="PTHR33317">
    <property type="entry name" value="POLYNUCLEOTIDYL TRANSFERASE, RIBONUCLEASE H-LIKE SUPERFAMILY PROTEIN"/>
    <property type="match status" value="1"/>
</dbReference>
<proteinExistence type="inferred from homology"/>
<dbReference type="InterPro" id="IPR012337">
    <property type="entry name" value="RNaseH-like_sf"/>
</dbReference>
<keyword evidence="8" id="KW-1185">Reference proteome</keyword>
<feature type="domain" description="YqgF/RNase H-like" evidence="6">
    <location>
        <begin position="12"/>
        <end position="113"/>
    </location>
</feature>
<evidence type="ECO:0000256" key="1">
    <source>
        <dbReference type="ARBA" id="ARBA00022490"/>
    </source>
</evidence>
<comment type="caution">
    <text evidence="7">The sequence shown here is derived from an EMBL/GenBank/DDBJ whole genome shotgun (WGS) entry which is preliminary data.</text>
</comment>
<dbReference type="GO" id="GO:0000967">
    <property type="term" value="P:rRNA 5'-end processing"/>
    <property type="evidence" value="ECO:0007669"/>
    <property type="project" value="UniProtKB-UniRule"/>
</dbReference>
<keyword evidence="4 5" id="KW-0378">Hydrolase</keyword>
<comment type="function">
    <text evidence="5">Could be a nuclease involved in processing of the 5'-end of pre-16S rRNA.</text>
</comment>
<comment type="subcellular location">
    <subcellularLocation>
        <location evidence="5">Cytoplasm</location>
    </subcellularLocation>
</comment>
<keyword evidence="3 5" id="KW-0540">Nuclease</keyword>
<dbReference type="Gene3D" id="3.30.420.140">
    <property type="entry name" value="YqgF/RNase H-like domain"/>
    <property type="match status" value="1"/>
</dbReference>